<dbReference type="RefSeq" id="WP_023599867.1">
    <property type="nucleotide sequence ID" value="NC_022909.1"/>
</dbReference>
<organism evidence="3 4">
    <name type="scientific">Lactobacillus johnsonii N6.2</name>
    <dbReference type="NCBI Taxonomy" id="1408186"/>
    <lineage>
        <taxon>Bacteria</taxon>
        <taxon>Bacillati</taxon>
        <taxon>Bacillota</taxon>
        <taxon>Bacilli</taxon>
        <taxon>Lactobacillales</taxon>
        <taxon>Lactobacillaceae</taxon>
        <taxon>Lactobacillus</taxon>
    </lineage>
</organism>
<accession>A0A7D9N7W0</accession>
<evidence type="ECO:0000313" key="3">
    <source>
        <dbReference type="EMBL" id="AHA97792.1"/>
    </source>
</evidence>
<dbReference type="Gene3D" id="3.90.79.10">
    <property type="entry name" value="Nucleoside Triphosphate Pyrophosphohydrolase"/>
    <property type="match status" value="1"/>
</dbReference>
<dbReference type="AlphaFoldDB" id="A0A7D9N7W0"/>
<gene>
    <name evidence="3" type="ORF">T285_07205</name>
</gene>
<dbReference type="KEGG" id="ljn:T285_07205"/>
<dbReference type="Pfam" id="PF00293">
    <property type="entry name" value="NUDIX"/>
    <property type="match status" value="1"/>
</dbReference>
<evidence type="ECO:0000259" key="2">
    <source>
        <dbReference type="PROSITE" id="PS51462"/>
    </source>
</evidence>
<protein>
    <submittedName>
        <fullName evidence="3">DNA mismatch repair protein MutT</fullName>
    </submittedName>
</protein>
<evidence type="ECO:0000313" key="4">
    <source>
        <dbReference type="Proteomes" id="UP000018522"/>
    </source>
</evidence>
<dbReference type="PROSITE" id="PS00893">
    <property type="entry name" value="NUDIX_BOX"/>
    <property type="match status" value="1"/>
</dbReference>
<reference evidence="3 4" key="1">
    <citation type="journal article" date="2014" name="Genome Announc.">
        <title>Complete Genome Sequences of Lactobacillus johnsonii Strain N6.2 and Lactobacillus reuteri Strain TD1.</title>
        <authorList>
            <person name="Leonard M.T."/>
            <person name="Valladares R.B."/>
            <person name="Ardissone A."/>
            <person name="Gonzalez C.F."/>
            <person name="Lorca G.L."/>
            <person name="Triplett E.W."/>
        </authorList>
    </citation>
    <scope>NUCLEOTIDE SEQUENCE [LARGE SCALE GENOMIC DNA]</scope>
    <source>
        <strain evidence="3 4">N6.2</strain>
    </source>
</reference>
<dbReference type="InterPro" id="IPR000086">
    <property type="entry name" value="NUDIX_hydrolase_dom"/>
</dbReference>
<dbReference type="InterPro" id="IPR020084">
    <property type="entry name" value="NUDIX_hydrolase_CS"/>
</dbReference>
<evidence type="ECO:0000256" key="1">
    <source>
        <dbReference type="ARBA" id="ARBA00022801"/>
    </source>
</evidence>
<proteinExistence type="predicted"/>
<dbReference type="CDD" id="cd04689">
    <property type="entry name" value="NUDIX_Hydrolase"/>
    <property type="match status" value="1"/>
</dbReference>
<dbReference type="Proteomes" id="UP000018522">
    <property type="component" value="Chromosome"/>
</dbReference>
<name>A0A7D9N7W0_LACJH</name>
<dbReference type="PROSITE" id="PS51462">
    <property type="entry name" value="NUDIX"/>
    <property type="match status" value="1"/>
</dbReference>
<dbReference type="InterPro" id="IPR015797">
    <property type="entry name" value="NUDIX_hydrolase-like_dom_sf"/>
</dbReference>
<dbReference type="GO" id="GO:0016787">
    <property type="term" value="F:hydrolase activity"/>
    <property type="evidence" value="ECO:0007669"/>
    <property type="project" value="UniProtKB-KW"/>
</dbReference>
<feature type="domain" description="Nudix hydrolase" evidence="2">
    <location>
        <begin position="20"/>
        <end position="154"/>
    </location>
</feature>
<sequence>MQELKLELKDTQWTKTNIDHDRQVVRAIVVDEQQNYYFVKVHRDDIFGTGTFIETSGGGVEPGEDLITALKRELKEELGANVNILCKIGTVSDYYNLIHRHNINNYFLCKIDSFGEKHLTQAEIDDFHLSTLKLTYEEAVAAYEKQTDTKLGQLIANRELPVLRYAKELISNSI</sequence>
<keyword evidence="1" id="KW-0378">Hydrolase</keyword>
<dbReference type="SUPFAM" id="SSF55811">
    <property type="entry name" value="Nudix"/>
    <property type="match status" value="1"/>
</dbReference>
<dbReference type="EMBL" id="CP006811">
    <property type="protein sequence ID" value="AHA97792.1"/>
    <property type="molecule type" value="Genomic_DNA"/>
</dbReference>